<dbReference type="SUPFAM" id="SSF56784">
    <property type="entry name" value="HAD-like"/>
    <property type="match status" value="1"/>
</dbReference>
<name>A0AA37I5U8_XYLRU</name>
<dbReference type="Gene3D" id="3.40.50.1000">
    <property type="entry name" value="HAD superfamily/HAD-like"/>
    <property type="match status" value="1"/>
</dbReference>
<organism evidence="2 3">
    <name type="scientific">Xylanibacter ruminicola</name>
    <name type="common">Prevotella ruminicola</name>
    <dbReference type="NCBI Taxonomy" id="839"/>
    <lineage>
        <taxon>Bacteria</taxon>
        <taxon>Pseudomonadati</taxon>
        <taxon>Bacteroidota</taxon>
        <taxon>Bacteroidia</taxon>
        <taxon>Bacteroidales</taxon>
        <taxon>Prevotellaceae</taxon>
        <taxon>Xylanibacter</taxon>
    </lineage>
</organism>
<proteinExistence type="predicted"/>
<gene>
    <name evidence="2" type="ORF">PRMUPPPA20_04290</name>
</gene>
<dbReference type="NCBIfam" id="NF046079">
    <property type="entry name" value="HAD_phos_BT0820"/>
    <property type="match status" value="1"/>
</dbReference>
<keyword evidence="1" id="KW-0812">Transmembrane</keyword>
<dbReference type="InterPro" id="IPR023214">
    <property type="entry name" value="HAD_sf"/>
</dbReference>
<evidence type="ECO:0000313" key="2">
    <source>
        <dbReference type="EMBL" id="GJG32320.1"/>
    </source>
</evidence>
<sequence length="198" mass="22519">MIIAVDFDGTIVENRYPYIGNEKPFAIETLKLLTRDHHQLILWTCREGRLLQEAVEWCRQRGLEFYAVNSNYPEETPAGNPTYSRKLNVDVFIDDSGLCPLPDWGTIYQMIAHRPAVLQSQSHCSRRCRWSVGGGLVLVLFIMSMLFTSCGSSRDVAYLQNSEQVDLSSSQRLYDARIMPKDQLTITVNTTNPEVSVP</sequence>
<reference evidence="2" key="1">
    <citation type="submission" date="2021-08" db="EMBL/GenBank/DDBJ databases">
        <title>Prevotella lacticifex sp. nov., isolated from rumen of cow.</title>
        <authorList>
            <person name="Shinkai T."/>
            <person name="Ikeyama N."/>
            <person name="Kumagai M."/>
            <person name="Ohmori H."/>
            <person name="Sakamoto M."/>
            <person name="Ohkuma M."/>
            <person name="Mitsumori M."/>
        </authorList>
    </citation>
    <scope>NUCLEOTIDE SEQUENCE</scope>
    <source>
        <strain evidence="2">JCM 8259</strain>
    </source>
</reference>
<dbReference type="EMBL" id="BPTT01000001">
    <property type="protein sequence ID" value="GJG32320.1"/>
    <property type="molecule type" value="Genomic_DNA"/>
</dbReference>
<dbReference type="AlphaFoldDB" id="A0AA37I5U8"/>
<evidence type="ECO:0000256" key="1">
    <source>
        <dbReference type="SAM" id="Phobius"/>
    </source>
</evidence>
<evidence type="ECO:0000313" key="3">
    <source>
        <dbReference type="Proteomes" id="UP000887097"/>
    </source>
</evidence>
<keyword evidence="1" id="KW-1133">Transmembrane helix</keyword>
<comment type="caution">
    <text evidence="2">The sequence shown here is derived from an EMBL/GenBank/DDBJ whole genome shotgun (WGS) entry which is preliminary data.</text>
</comment>
<dbReference type="Proteomes" id="UP000887097">
    <property type="component" value="Unassembled WGS sequence"/>
</dbReference>
<dbReference type="InterPro" id="IPR036412">
    <property type="entry name" value="HAD-like_sf"/>
</dbReference>
<feature type="transmembrane region" description="Helical" evidence="1">
    <location>
        <begin position="130"/>
        <end position="148"/>
    </location>
</feature>
<keyword evidence="1" id="KW-0472">Membrane</keyword>
<protein>
    <recommendedName>
        <fullName evidence="4">Hydrolase</fullName>
    </recommendedName>
</protein>
<accession>A0AA37I5U8</accession>
<evidence type="ECO:0008006" key="4">
    <source>
        <dbReference type="Google" id="ProtNLM"/>
    </source>
</evidence>